<feature type="domain" description="ABC transporter" evidence="5">
    <location>
        <begin position="4"/>
        <end position="231"/>
    </location>
</feature>
<keyword evidence="4 6" id="KW-0067">ATP-binding</keyword>
<comment type="caution">
    <text evidence="6">The sequence shown here is derived from an EMBL/GenBank/DDBJ whole genome shotgun (WGS) entry which is preliminary data.</text>
</comment>
<reference evidence="6 7" key="1">
    <citation type="submission" date="2021-05" db="EMBL/GenBank/DDBJ databases">
        <title>Ornithinibacillus massiliensis sp. nov.</title>
        <authorList>
            <person name="Iwaza R."/>
            <person name="Lagier J.-C."/>
            <person name="Raoult D."/>
        </authorList>
    </citation>
    <scope>NUCLEOTIDE SEQUENCE [LARGE SCALE GENOMIC DNA]</scope>
    <source>
        <strain evidence="6 7">Marseille-P3601</strain>
    </source>
</reference>
<dbReference type="Pfam" id="PF13732">
    <property type="entry name" value="DrrA1-3_C"/>
    <property type="match status" value="1"/>
</dbReference>
<dbReference type="InterPro" id="IPR027417">
    <property type="entry name" value="P-loop_NTPase"/>
</dbReference>
<dbReference type="GO" id="GO:0005524">
    <property type="term" value="F:ATP binding"/>
    <property type="evidence" value="ECO:0007669"/>
    <property type="project" value="UniProtKB-KW"/>
</dbReference>
<dbReference type="Pfam" id="PF00005">
    <property type="entry name" value="ABC_tran"/>
    <property type="match status" value="1"/>
</dbReference>
<accession>A0ABS5MF66</accession>
<dbReference type="EMBL" id="JAGXBY010000004">
    <property type="protein sequence ID" value="MBS3680980.1"/>
    <property type="molecule type" value="Genomic_DNA"/>
</dbReference>
<dbReference type="PROSITE" id="PS50893">
    <property type="entry name" value="ABC_TRANSPORTER_2"/>
    <property type="match status" value="1"/>
</dbReference>
<dbReference type="InterPro" id="IPR003593">
    <property type="entry name" value="AAA+_ATPase"/>
</dbReference>
<comment type="similarity">
    <text evidence="1">Belongs to the ABC transporter superfamily.</text>
</comment>
<gene>
    <name evidence="6" type="ORF">KGF86_12270</name>
</gene>
<evidence type="ECO:0000256" key="1">
    <source>
        <dbReference type="ARBA" id="ARBA00005417"/>
    </source>
</evidence>
<dbReference type="PANTHER" id="PTHR43335:SF11">
    <property type="entry name" value="ABC TRANSPORTER RELATED"/>
    <property type="match status" value="1"/>
</dbReference>
<evidence type="ECO:0000256" key="3">
    <source>
        <dbReference type="ARBA" id="ARBA00022741"/>
    </source>
</evidence>
<evidence type="ECO:0000313" key="6">
    <source>
        <dbReference type="EMBL" id="MBS3680980.1"/>
    </source>
</evidence>
<evidence type="ECO:0000259" key="5">
    <source>
        <dbReference type="PROSITE" id="PS50893"/>
    </source>
</evidence>
<sequence length="303" mass="34171">MSLLTVNNLTKKYGSKTVVDHISFEFGHNKCIALIGPNGAGKTTTLRALSGLLKPSDGTIQFENQEKNHDIRDKIGYLPQYPAFHTWMTGKEFLVYSGKLAKLTKEEAKKRADELLKIVGISDEAKNERIGRYSGGMKQRLGIAQAIIHRPKLLILDEPVASLDPLGRREVLVLMEKLKEEMTILFSTHILNDAEEVSDELILLHQGQIIEFGSIAELRKKYQTTIIELQVEGDLSLYQEKLNKLETIISTKLERNTLFITASEVKSARDEILAIATKENWPITTFSINQASLEDMFMRVVKS</sequence>
<dbReference type="PANTHER" id="PTHR43335">
    <property type="entry name" value="ABC TRANSPORTER, ATP-BINDING PROTEIN"/>
    <property type="match status" value="1"/>
</dbReference>
<organism evidence="6 7">
    <name type="scientific">Ornithinibacillus massiliensis</name>
    <dbReference type="NCBI Taxonomy" id="1944633"/>
    <lineage>
        <taxon>Bacteria</taxon>
        <taxon>Bacillati</taxon>
        <taxon>Bacillota</taxon>
        <taxon>Bacilli</taxon>
        <taxon>Bacillales</taxon>
        <taxon>Bacillaceae</taxon>
        <taxon>Ornithinibacillus</taxon>
    </lineage>
</organism>
<dbReference type="PROSITE" id="PS00211">
    <property type="entry name" value="ABC_TRANSPORTER_1"/>
    <property type="match status" value="1"/>
</dbReference>
<dbReference type="SMART" id="SM00382">
    <property type="entry name" value="AAA"/>
    <property type="match status" value="1"/>
</dbReference>
<dbReference type="SUPFAM" id="SSF52540">
    <property type="entry name" value="P-loop containing nucleoside triphosphate hydrolases"/>
    <property type="match status" value="1"/>
</dbReference>
<name>A0ABS5MF66_9BACI</name>
<dbReference type="InterPro" id="IPR017871">
    <property type="entry name" value="ABC_transporter-like_CS"/>
</dbReference>
<keyword evidence="2" id="KW-0813">Transport</keyword>
<dbReference type="Proteomes" id="UP000681870">
    <property type="component" value="Unassembled WGS sequence"/>
</dbReference>
<dbReference type="InterPro" id="IPR003439">
    <property type="entry name" value="ABC_transporter-like_ATP-bd"/>
</dbReference>
<proteinExistence type="inferred from homology"/>
<dbReference type="RefSeq" id="WP_211742055.1">
    <property type="nucleotide sequence ID" value="NZ_JAGXBY010000004.1"/>
</dbReference>
<keyword evidence="3" id="KW-0547">Nucleotide-binding</keyword>
<dbReference type="CDD" id="cd03230">
    <property type="entry name" value="ABC_DR_subfamily_A"/>
    <property type="match status" value="1"/>
</dbReference>
<protein>
    <submittedName>
        <fullName evidence="6">ABC transporter ATP-binding protein</fullName>
    </submittedName>
</protein>
<dbReference type="Gene3D" id="3.40.50.300">
    <property type="entry name" value="P-loop containing nucleotide triphosphate hydrolases"/>
    <property type="match status" value="1"/>
</dbReference>
<keyword evidence="7" id="KW-1185">Reference proteome</keyword>
<evidence type="ECO:0000313" key="7">
    <source>
        <dbReference type="Proteomes" id="UP000681870"/>
    </source>
</evidence>
<evidence type="ECO:0000256" key="2">
    <source>
        <dbReference type="ARBA" id="ARBA00022448"/>
    </source>
</evidence>
<dbReference type="InterPro" id="IPR025302">
    <property type="entry name" value="DrrA1/2-like_C"/>
</dbReference>
<evidence type="ECO:0000256" key="4">
    <source>
        <dbReference type="ARBA" id="ARBA00022840"/>
    </source>
</evidence>